<evidence type="ECO:0000313" key="5">
    <source>
        <dbReference type="Proteomes" id="UP000277928"/>
    </source>
</evidence>
<gene>
    <name evidence="4" type="ORF">NLS_LOCUS1309</name>
</gene>
<dbReference type="STRING" id="42156.A0A3P6SMN2"/>
<evidence type="ECO:0000256" key="2">
    <source>
        <dbReference type="SAM" id="MobiDB-lite"/>
    </source>
</evidence>
<organism evidence="4 5">
    <name type="scientific">Litomosoides sigmodontis</name>
    <name type="common">Filarial nematode worm</name>
    <dbReference type="NCBI Taxonomy" id="42156"/>
    <lineage>
        <taxon>Eukaryota</taxon>
        <taxon>Metazoa</taxon>
        <taxon>Ecdysozoa</taxon>
        <taxon>Nematoda</taxon>
        <taxon>Chromadorea</taxon>
        <taxon>Rhabditida</taxon>
        <taxon>Spirurina</taxon>
        <taxon>Spiruromorpha</taxon>
        <taxon>Filarioidea</taxon>
        <taxon>Onchocercidae</taxon>
        <taxon>Litomosoides</taxon>
    </lineage>
</organism>
<evidence type="ECO:0000259" key="3">
    <source>
        <dbReference type="PROSITE" id="PS50021"/>
    </source>
</evidence>
<evidence type="ECO:0000256" key="1">
    <source>
        <dbReference type="SAM" id="Coils"/>
    </source>
</evidence>
<dbReference type="InterPro" id="IPR050540">
    <property type="entry name" value="F-actin_Monoox_Mical"/>
</dbReference>
<keyword evidence="1" id="KW-0175">Coiled coil</keyword>
<dbReference type="InterPro" id="IPR036872">
    <property type="entry name" value="CH_dom_sf"/>
</dbReference>
<dbReference type="PROSITE" id="PS50021">
    <property type="entry name" value="CH"/>
    <property type="match status" value="1"/>
</dbReference>
<dbReference type="OrthoDB" id="10017054at2759"/>
<keyword evidence="5" id="KW-1185">Reference proteome</keyword>
<feature type="domain" description="Calponin-homology (CH)" evidence="3">
    <location>
        <begin position="321"/>
        <end position="425"/>
    </location>
</feature>
<feature type="region of interest" description="Disordered" evidence="2">
    <location>
        <begin position="1"/>
        <end position="33"/>
    </location>
</feature>
<dbReference type="InterPro" id="IPR001715">
    <property type="entry name" value="CH_dom"/>
</dbReference>
<evidence type="ECO:0000313" key="4">
    <source>
        <dbReference type="EMBL" id="VDK71073.1"/>
    </source>
</evidence>
<dbReference type="Pfam" id="PF00307">
    <property type="entry name" value="CH"/>
    <property type="match status" value="1"/>
</dbReference>
<dbReference type="SMART" id="SM00033">
    <property type="entry name" value="CH"/>
    <property type="match status" value="1"/>
</dbReference>
<feature type="compositionally biased region" description="Basic and acidic residues" evidence="2">
    <location>
        <begin position="1"/>
        <end position="11"/>
    </location>
</feature>
<proteinExistence type="predicted"/>
<protein>
    <recommendedName>
        <fullName evidence="3">Calponin-homology (CH) domain-containing protein</fullName>
    </recommendedName>
</protein>
<dbReference type="PANTHER" id="PTHR23167:SF69">
    <property type="entry name" value="FI18193P1"/>
    <property type="match status" value="1"/>
</dbReference>
<sequence length="430" mass="49730">MKRFVQEDKAKIKSRCGNSPNVSKKETPGQWKSTAPLRSIINQGTYRNCIRIKYRNSIRARPLKSFREHYTVSEKENHVDTQDVTQKLHNKAGSSATDSDKLSCCEFTRNSDLKKTLSHVEEKFTSAAEELQAAEEELSELRVDLNKARLTIKVLRMENAEQAEKIEFLAAKNQKNDFTLRERDKEMLSVERISNTDLQTLVDKLKEEKMALNLALENSRAEETRIALENNHLKMVIEKERREWNQMQKDLLIAVKVANDFKMEAQKEMLKLSDKITELQRRRQSAAFNVHQGSSVALYKKNIQSWEDEAWQRLMLGCEYGSRRNTLLRWCQEAVAKYSHIEITNFSSSWADGRALCCLLASFYPDKLNMDEISTLEAEECLKLAISIGVSIGVEVKVKVADFRRDQPEWSLIMKYILNLYYIISAGPRC</sequence>
<dbReference type="Gene3D" id="1.10.418.10">
    <property type="entry name" value="Calponin-like domain"/>
    <property type="match status" value="1"/>
</dbReference>
<dbReference type="OMA" id="PEWSLIM"/>
<feature type="coiled-coil region" evidence="1">
    <location>
        <begin position="117"/>
        <end position="231"/>
    </location>
</feature>
<dbReference type="EMBL" id="UYRX01000044">
    <property type="protein sequence ID" value="VDK71073.1"/>
    <property type="molecule type" value="Genomic_DNA"/>
</dbReference>
<accession>A0A3P6SMN2</accession>
<dbReference type="SUPFAM" id="SSF47576">
    <property type="entry name" value="Calponin-homology domain, CH-domain"/>
    <property type="match status" value="1"/>
</dbReference>
<dbReference type="Proteomes" id="UP000277928">
    <property type="component" value="Unassembled WGS sequence"/>
</dbReference>
<dbReference type="AlphaFoldDB" id="A0A3P6SMN2"/>
<dbReference type="PANTHER" id="PTHR23167">
    <property type="entry name" value="CALPONIN HOMOLOGY DOMAIN-CONTAINING PROTEIN DDB_G0272472-RELATED"/>
    <property type="match status" value="1"/>
</dbReference>
<name>A0A3P6SMN2_LITSI</name>
<reference evidence="4 5" key="1">
    <citation type="submission" date="2018-08" db="EMBL/GenBank/DDBJ databases">
        <authorList>
            <person name="Laetsch R D."/>
            <person name="Stevens L."/>
            <person name="Kumar S."/>
            <person name="Blaxter L. M."/>
        </authorList>
    </citation>
    <scope>NUCLEOTIDE SEQUENCE [LARGE SCALE GENOMIC DNA]</scope>
</reference>